<dbReference type="CDD" id="cd00590">
    <property type="entry name" value="RRM_SF"/>
    <property type="match status" value="1"/>
</dbReference>
<dbReference type="OMA" id="KYRPYND"/>
<dbReference type="STRING" id="653667.S9W0M5"/>
<dbReference type="GeneID" id="25034727"/>
<dbReference type="Gene3D" id="3.30.70.330">
    <property type="match status" value="1"/>
</dbReference>
<dbReference type="Proteomes" id="UP000015464">
    <property type="component" value="Unassembled WGS sequence"/>
</dbReference>
<evidence type="ECO:0000313" key="5">
    <source>
        <dbReference type="Proteomes" id="UP000015464"/>
    </source>
</evidence>
<dbReference type="InterPro" id="IPR000504">
    <property type="entry name" value="RRM_dom"/>
</dbReference>
<dbReference type="GO" id="GO:0003723">
    <property type="term" value="F:RNA binding"/>
    <property type="evidence" value="ECO:0007669"/>
    <property type="project" value="UniProtKB-UniRule"/>
</dbReference>
<dbReference type="SUPFAM" id="SSF54928">
    <property type="entry name" value="RNA-binding domain, RBD"/>
    <property type="match status" value="1"/>
</dbReference>
<feature type="compositionally biased region" description="Basic and acidic residues" evidence="2">
    <location>
        <begin position="237"/>
        <end position="249"/>
    </location>
</feature>
<dbReference type="EMBL" id="KE546990">
    <property type="protein sequence ID" value="EPY51974.1"/>
    <property type="molecule type" value="Genomic_DNA"/>
</dbReference>
<evidence type="ECO:0000256" key="1">
    <source>
        <dbReference type="PROSITE-ProRule" id="PRU00176"/>
    </source>
</evidence>
<keyword evidence="1" id="KW-0694">RNA-binding</keyword>
<dbReference type="SMART" id="SM00360">
    <property type="entry name" value="RRM"/>
    <property type="match status" value="1"/>
</dbReference>
<dbReference type="InterPro" id="IPR050441">
    <property type="entry name" value="RBM"/>
</dbReference>
<dbReference type="eggNOG" id="ENOG502RY2W">
    <property type="taxonomic scope" value="Eukaryota"/>
</dbReference>
<dbReference type="Pfam" id="PF00076">
    <property type="entry name" value="RRM_1"/>
    <property type="match status" value="1"/>
</dbReference>
<accession>S9W0M5</accession>
<dbReference type="AlphaFoldDB" id="S9W0M5"/>
<name>S9W0M5_SCHCR</name>
<dbReference type="HOGENOM" id="CLU_050438_7_0_1"/>
<evidence type="ECO:0000256" key="2">
    <source>
        <dbReference type="SAM" id="MobiDB-lite"/>
    </source>
</evidence>
<keyword evidence="5" id="KW-1185">Reference proteome</keyword>
<feature type="compositionally biased region" description="Polar residues" evidence="2">
    <location>
        <begin position="286"/>
        <end position="304"/>
    </location>
</feature>
<feature type="domain" description="RRM" evidence="3">
    <location>
        <begin position="104"/>
        <end position="182"/>
    </location>
</feature>
<dbReference type="InterPro" id="IPR035979">
    <property type="entry name" value="RBD_domain_sf"/>
</dbReference>
<feature type="region of interest" description="Disordered" evidence="2">
    <location>
        <begin position="55"/>
        <end position="105"/>
    </location>
</feature>
<protein>
    <submittedName>
        <fullName evidence="4">RNA-binding protein</fullName>
    </submittedName>
</protein>
<feature type="compositionally biased region" description="Polar residues" evidence="2">
    <location>
        <begin position="212"/>
        <end position="222"/>
    </location>
</feature>
<feature type="compositionally biased region" description="Basic and acidic residues" evidence="2">
    <location>
        <begin position="55"/>
        <end position="96"/>
    </location>
</feature>
<dbReference type="RefSeq" id="XP_013023358.1">
    <property type="nucleotide sequence ID" value="XM_013167904.1"/>
</dbReference>
<evidence type="ECO:0000259" key="3">
    <source>
        <dbReference type="PROSITE" id="PS50102"/>
    </source>
</evidence>
<feature type="region of interest" description="Disordered" evidence="2">
    <location>
        <begin position="176"/>
        <end position="317"/>
    </location>
</feature>
<reference evidence="4 5" key="1">
    <citation type="journal article" date="2011" name="Science">
        <title>Comparative functional genomics of the fission yeasts.</title>
        <authorList>
            <person name="Rhind N."/>
            <person name="Chen Z."/>
            <person name="Yassour M."/>
            <person name="Thompson D.A."/>
            <person name="Haas B.J."/>
            <person name="Habib N."/>
            <person name="Wapinski I."/>
            <person name="Roy S."/>
            <person name="Lin M.F."/>
            <person name="Heiman D.I."/>
            <person name="Young S.K."/>
            <person name="Furuya K."/>
            <person name="Guo Y."/>
            <person name="Pidoux A."/>
            <person name="Chen H.M."/>
            <person name="Robbertse B."/>
            <person name="Goldberg J.M."/>
            <person name="Aoki K."/>
            <person name="Bayne E.H."/>
            <person name="Berlin A.M."/>
            <person name="Desjardins C.A."/>
            <person name="Dobbs E."/>
            <person name="Dukaj L."/>
            <person name="Fan L."/>
            <person name="FitzGerald M.G."/>
            <person name="French C."/>
            <person name="Gujja S."/>
            <person name="Hansen K."/>
            <person name="Keifenheim D."/>
            <person name="Levin J.Z."/>
            <person name="Mosher R.A."/>
            <person name="Mueller C.A."/>
            <person name="Pfiffner J."/>
            <person name="Priest M."/>
            <person name="Russ C."/>
            <person name="Smialowska A."/>
            <person name="Swoboda P."/>
            <person name="Sykes S.M."/>
            <person name="Vaughn M."/>
            <person name="Vengrova S."/>
            <person name="Yoder R."/>
            <person name="Zeng Q."/>
            <person name="Allshire R."/>
            <person name="Baulcombe D."/>
            <person name="Birren B.W."/>
            <person name="Brown W."/>
            <person name="Ekwall K."/>
            <person name="Kellis M."/>
            <person name="Leatherwood J."/>
            <person name="Levin H."/>
            <person name="Margalit H."/>
            <person name="Martienssen R."/>
            <person name="Nieduszynski C.A."/>
            <person name="Spatafora J.W."/>
            <person name="Friedman N."/>
            <person name="Dalgaard J.Z."/>
            <person name="Baumann P."/>
            <person name="Niki H."/>
            <person name="Regev A."/>
            <person name="Nusbaum C."/>
        </authorList>
    </citation>
    <scope>NUCLEOTIDE SEQUENCE [LARGE SCALE GENOMIC DNA]</scope>
    <source>
        <strain evidence="5">OY26 / ATCC MYA-4695 / CBS 11777 / NBRC 106824 / NRRL Y48691</strain>
    </source>
</reference>
<gene>
    <name evidence="4" type="ORF">SPOG_00395</name>
</gene>
<organism evidence="4 5">
    <name type="scientific">Schizosaccharomyces cryophilus (strain OY26 / ATCC MYA-4695 / CBS 11777 / NBRC 106824 / NRRL Y48691)</name>
    <name type="common">Fission yeast</name>
    <dbReference type="NCBI Taxonomy" id="653667"/>
    <lineage>
        <taxon>Eukaryota</taxon>
        <taxon>Fungi</taxon>
        <taxon>Dikarya</taxon>
        <taxon>Ascomycota</taxon>
        <taxon>Taphrinomycotina</taxon>
        <taxon>Schizosaccharomycetes</taxon>
        <taxon>Schizosaccharomycetales</taxon>
        <taxon>Schizosaccharomycetaceae</taxon>
        <taxon>Schizosaccharomyces</taxon>
    </lineage>
</organism>
<dbReference type="PANTHER" id="PTHR48034">
    <property type="entry name" value="TRANSFORMER-2 SEX-DETERMINING PROTEIN-RELATED"/>
    <property type="match status" value="1"/>
</dbReference>
<proteinExistence type="predicted"/>
<sequence>MIDAPMDPYLASEEINFNQTAPVLSELNESHPVPFNTNANHTHDYQRLEKGNEELTRNEFSREKSPAHAESIDDNRWNTHLREPETQTHETVGRESDEPENPGTNLFVTGIAPRIQEEDLHEMFSKYGTIIRANILKDPATKESRGFGFVSLSTLEEADAAIQGLNSQEFFGRVLSVQKAKRSRPRSPTPGKYMGPMRTKMNQGRQGLHRYNGNNRMSSSYRPNRDNRRFQNSYRSGFDRNYDNNRDRSPGSARPRRSNNDNKYRPYNDRRRSSHEHPRDAKDQYSRSYNNDRSQQERSYSTAAPSVGSMDERRPID</sequence>
<feature type="compositionally biased region" description="Basic and acidic residues" evidence="2">
    <location>
        <begin position="258"/>
        <end position="285"/>
    </location>
</feature>
<dbReference type="PROSITE" id="PS50102">
    <property type="entry name" value="RRM"/>
    <property type="match status" value="1"/>
</dbReference>
<dbReference type="InterPro" id="IPR012677">
    <property type="entry name" value="Nucleotide-bd_a/b_plait_sf"/>
</dbReference>
<dbReference type="OrthoDB" id="6159137at2759"/>
<evidence type="ECO:0000313" key="4">
    <source>
        <dbReference type="EMBL" id="EPY51974.1"/>
    </source>
</evidence>